<dbReference type="PROSITE" id="PS51257">
    <property type="entry name" value="PROKAR_LIPOPROTEIN"/>
    <property type="match status" value="1"/>
</dbReference>
<dbReference type="InterPro" id="IPR054816">
    <property type="entry name" value="Lipoprotein_mollicutes-type_CS"/>
</dbReference>
<dbReference type="GO" id="GO:0016020">
    <property type="term" value="C:membrane"/>
    <property type="evidence" value="ECO:0007669"/>
    <property type="project" value="InterPro"/>
</dbReference>
<proteinExistence type="predicted"/>
<dbReference type="RefSeq" id="WP_099651295.1">
    <property type="nucleotide sequence ID" value="NZ_CP024411.1"/>
</dbReference>
<dbReference type="Pfam" id="PF05215">
    <property type="entry name" value="Spiralin"/>
    <property type="match status" value="3"/>
</dbReference>
<dbReference type="AlphaFoldDB" id="A0A3S5Y039"/>
<dbReference type="InterPro" id="IPR007880">
    <property type="entry name" value="Spiralin"/>
</dbReference>
<dbReference type="KEGG" id="ment:CS528_02515"/>
<evidence type="ECO:0000313" key="1">
    <source>
        <dbReference type="EMBL" id="ATQ35622.1"/>
    </source>
</evidence>
<evidence type="ECO:0000313" key="2">
    <source>
        <dbReference type="Proteomes" id="UP000232226"/>
    </source>
</evidence>
<keyword evidence="2" id="KW-1185">Reference proteome</keyword>
<dbReference type="Proteomes" id="UP000232226">
    <property type="component" value="Chromosome"/>
</dbReference>
<reference evidence="1 2" key="1">
    <citation type="submission" date="2017-10" db="EMBL/GenBank/DDBJ databases">
        <title>Complete Genome Sequence of Mesoplasma entomophilum.</title>
        <authorList>
            <person name="Knight T.F."/>
            <person name="Citino T."/>
            <person name="Rubinstein R."/>
            <person name="Neuschaefer Z."/>
        </authorList>
    </citation>
    <scope>NUCLEOTIDE SEQUENCE [LARGE SCALE GENOMIC DNA]</scope>
    <source>
        <strain evidence="1 2">TAC</strain>
    </source>
</reference>
<gene>
    <name evidence="1" type="ORF">CS528_02515</name>
</gene>
<dbReference type="NCBIfam" id="NF038029">
    <property type="entry name" value="LP_plasma"/>
    <property type="match status" value="1"/>
</dbReference>
<dbReference type="EMBL" id="CP024411">
    <property type="protein sequence ID" value="ATQ35622.1"/>
    <property type="molecule type" value="Genomic_DNA"/>
</dbReference>
<protein>
    <submittedName>
        <fullName evidence="1">Uncharacterized protein</fullName>
    </submittedName>
</protein>
<organism evidence="1 2">
    <name type="scientific">Mesoplasma entomophilum</name>
    <dbReference type="NCBI Taxonomy" id="2149"/>
    <lineage>
        <taxon>Bacteria</taxon>
        <taxon>Bacillati</taxon>
        <taxon>Mycoplasmatota</taxon>
        <taxon>Mollicutes</taxon>
        <taxon>Entomoplasmatales</taxon>
        <taxon>Entomoplasmataceae</taxon>
        <taxon>Mesoplasma</taxon>
    </lineage>
</organism>
<accession>A0A3S5Y039</accession>
<dbReference type="NCBIfam" id="NF045726">
    <property type="entry name" value="XXplasma_LP"/>
    <property type="match status" value="1"/>
</dbReference>
<sequence>MKKLLSIIGAVGITATGASVVVSCGNKTTGPEVVETNLANLVSNKNVKVILGNERNKSVILDTIIAQNSKANLTKADLKLTITGTEKNPVYTLTSATEKYTGEVLITVEAEKDLTKIFAVKDFTLSSSNNDKDVVKEAIFEANKSTGANQLEEIKDVIFSFANSVKGDYTEVTVKASPIGSLKGLTGQVKMTVKWESDLAKLVTNTTVVLGDDSPEVDVVLNKVIELNPSAALDKTVGIKFDEKTKEYTLMPKADSKFTGNVLINVKKGQELKLAETASKIETVTGATNDEILDLIIKAQTEANKASQENLLIAKEDVQLVVTKDDQGNNVYTLKSVNNGVKYFGEVTIEVTFKDDLNKLNLNNVVTLPIGSTNNDVLEYVIKNNTKTVTATDDDGFATTKEEPILNEADVKLVVTTTGEGKTAKTVYTLESSDNGTKYTGKLVLNVTFKKSNITGLDAKALGLTVTPATTADQILEALNKKLGLTTDATKLVLDKDVTIKSDAAEANGSIPEKPATKWTVSVVKASGSGTNAIKASEKVEGSDITLAIDSRKDLKDAEGMEIPTELTSTKVLAELNTELGLTEEKDKLLSGTDVTISIDQPTYEKDGKITISAVSTSKKIKGEALELIVGKVTDSRKDLSEAKDMAIPADLKPTSVLAALNTELKLEDVAKLELNKDVTISVVNPQQSKEGKVTISAVSGSKKIKGETLEFELPATTPRKDLKEAEGMEIPTTDLSNDSVLAALNTELKLEDDAKLALDKDVTISIEQVTTTSNGKDETKVTVKISAVATSKKVKGETITLTTK</sequence>
<name>A0A3S5Y039_9MOLU</name>